<name>A0A645GCL2_9ZZZZ</name>
<evidence type="ECO:0000313" key="1">
    <source>
        <dbReference type="EMBL" id="MPN23519.1"/>
    </source>
</evidence>
<dbReference type="AlphaFoldDB" id="A0A645GCL2"/>
<proteinExistence type="predicted"/>
<reference evidence="1" key="1">
    <citation type="submission" date="2019-08" db="EMBL/GenBank/DDBJ databases">
        <authorList>
            <person name="Kucharzyk K."/>
            <person name="Murdoch R.W."/>
            <person name="Higgins S."/>
            <person name="Loffler F."/>
        </authorList>
    </citation>
    <scope>NUCLEOTIDE SEQUENCE</scope>
</reference>
<gene>
    <name evidence="1" type="ORF">SDC9_170907</name>
</gene>
<protein>
    <submittedName>
        <fullName evidence="1">Uncharacterized protein</fullName>
    </submittedName>
</protein>
<sequence length="133" mass="14479">MVSSWKPDKSPSCSCRRAYAGPAACETAAATSNSTGTTVSAARVSRQFVTAIRTTISTTWKMPRMICETAFSLKVATDSVSLVTRLSSWPTGWRSKKLSESRCMVANMSRCRFMVADVASRVIRNSEKPASRA</sequence>
<comment type="caution">
    <text evidence="1">The sequence shown here is derived from an EMBL/GenBank/DDBJ whole genome shotgun (WGS) entry which is preliminary data.</text>
</comment>
<accession>A0A645GCL2</accession>
<organism evidence="1">
    <name type="scientific">bioreactor metagenome</name>
    <dbReference type="NCBI Taxonomy" id="1076179"/>
    <lineage>
        <taxon>unclassified sequences</taxon>
        <taxon>metagenomes</taxon>
        <taxon>ecological metagenomes</taxon>
    </lineage>
</organism>
<dbReference type="EMBL" id="VSSQ01072058">
    <property type="protein sequence ID" value="MPN23519.1"/>
    <property type="molecule type" value="Genomic_DNA"/>
</dbReference>